<keyword evidence="6 9" id="KW-0472">Membrane</keyword>
<keyword evidence="3" id="KW-1003">Cell membrane</keyword>
<dbReference type="InterPro" id="IPR001320">
    <property type="entry name" value="Iontro_rcpt_C"/>
</dbReference>
<evidence type="ECO:0000256" key="6">
    <source>
        <dbReference type="ARBA" id="ARBA00023136"/>
    </source>
</evidence>
<dbReference type="Pfam" id="PF00060">
    <property type="entry name" value="Lig_chan"/>
    <property type="match status" value="1"/>
</dbReference>
<evidence type="ECO:0000256" key="5">
    <source>
        <dbReference type="ARBA" id="ARBA00022989"/>
    </source>
</evidence>
<proteinExistence type="inferred from homology"/>
<dbReference type="GeneID" id="113217934"/>
<dbReference type="Gene3D" id="1.10.287.70">
    <property type="match status" value="1"/>
</dbReference>
<comment type="subcellular location">
    <subcellularLocation>
        <location evidence="1">Cell membrane</location>
        <topology evidence="1">Multi-pass membrane protein</topology>
    </subcellularLocation>
</comment>
<feature type="domain" description="Ionotropic glutamate receptor C-terminal" evidence="10">
    <location>
        <begin position="142"/>
        <end position="213"/>
    </location>
</feature>
<evidence type="ECO:0000313" key="12">
    <source>
        <dbReference type="RefSeq" id="XP_052130248.1"/>
    </source>
</evidence>
<evidence type="ECO:0000256" key="3">
    <source>
        <dbReference type="ARBA" id="ARBA00022475"/>
    </source>
</evidence>
<evidence type="ECO:0000259" key="10">
    <source>
        <dbReference type="Pfam" id="PF00060"/>
    </source>
</evidence>
<feature type="transmembrane region" description="Helical" evidence="9">
    <location>
        <begin position="176"/>
        <end position="200"/>
    </location>
</feature>
<reference evidence="12" key="1">
    <citation type="submission" date="2025-08" db="UniProtKB">
        <authorList>
            <consortium name="RefSeq"/>
        </authorList>
    </citation>
    <scope>IDENTIFICATION</scope>
    <source>
        <tissue evidence="12">Whole organism</tissue>
    </source>
</reference>
<dbReference type="GO" id="GO:0015276">
    <property type="term" value="F:ligand-gated monoatomic ion channel activity"/>
    <property type="evidence" value="ECO:0007669"/>
    <property type="project" value="InterPro"/>
</dbReference>
<comment type="similarity">
    <text evidence="2">Belongs to the glutamate-gated ion channel (TC 1.A.10.1) family.</text>
</comment>
<keyword evidence="8" id="KW-0325">Glycoprotein</keyword>
<feature type="transmembrane region" description="Helical" evidence="9">
    <location>
        <begin position="43"/>
        <end position="65"/>
    </location>
</feature>
<organism evidence="11 12">
    <name type="scientific">Frankliniella occidentalis</name>
    <name type="common">Western flower thrips</name>
    <name type="synonym">Euthrips occidentalis</name>
    <dbReference type="NCBI Taxonomy" id="133901"/>
    <lineage>
        <taxon>Eukaryota</taxon>
        <taxon>Metazoa</taxon>
        <taxon>Ecdysozoa</taxon>
        <taxon>Arthropoda</taxon>
        <taxon>Hexapoda</taxon>
        <taxon>Insecta</taxon>
        <taxon>Pterygota</taxon>
        <taxon>Neoptera</taxon>
        <taxon>Paraneoptera</taxon>
        <taxon>Thysanoptera</taxon>
        <taxon>Terebrantia</taxon>
        <taxon>Thripoidea</taxon>
        <taxon>Thripidae</taxon>
        <taxon>Frankliniella</taxon>
    </lineage>
</organism>
<evidence type="ECO:0000256" key="8">
    <source>
        <dbReference type="ARBA" id="ARBA00023180"/>
    </source>
</evidence>
<dbReference type="RefSeq" id="XP_052130248.1">
    <property type="nucleotide sequence ID" value="XM_052274288.1"/>
</dbReference>
<dbReference type="PANTHER" id="PTHR42643">
    <property type="entry name" value="IONOTROPIC RECEPTOR 20A-RELATED"/>
    <property type="match status" value="1"/>
</dbReference>
<keyword evidence="11" id="KW-1185">Reference proteome</keyword>
<dbReference type="GO" id="GO:0050906">
    <property type="term" value="P:detection of stimulus involved in sensory perception"/>
    <property type="evidence" value="ECO:0007669"/>
    <property type="project" value="UniProtKB-ARBA"/>
</dbReference>
<sequence length="261" mass="28337">MNATISLHVTNSHGYIRNGKYDGLLGDLFNGLVETGGTVMLPVAFRMMAITYLGINIPMRAVTVFRQPPLAYTDNVFWLPFPDSLWAAALSLVALCCVLAVLALYLEPNSESGDGAGGGTGDSHASLRVARRPQGAGRGGYKQPLRASLSDVFLLAFGAIAQQGSPVEARGVASRIVTFLLFLAVLLLYTCYSASIVVLLQSSSSSIRTLRDVWKSRLTVGVENMPYNVYFITVIFLEQWNDFDAIDQETTERGQEDLCVA</sequence>
<evidence type="ECO:0000256" key="7">
    <source>
        <dbReference type="ARBA" id="ARBA00023170"/>
    </source>
</evidence>
<evidence type="ECO:0000256" key="2">
    <source>
        <dbReference type="ARBA" id="ARBA00008685"/>
    </source>
</evidence>
<dbReference type="PANTHER" id="PTHR42643:SF33">
    <property type="entry name" value="GLUTAMATE RECEPTOR 2-LIKE PROTEIN"/>
    <property type="match status" value="1"/>
</dbReference>
<gene>
    <name evidence="12" type="primary">LOC113217934</name>
</gene>
<keyword evidence="7" id="KW-0675">Receptor</keyword>
<keyword evidence="5 9" id="KW-1133">Transmembrane helix</keyword>
<dbReference type="OrthoDB" id="6117597at2759"/>
<dbReference type="InterPro" id="IPR052192">
    <property type="entry name" value="Insect_Ionotropic_Sensory_Rcpt"/>
</dbReference>
<dbReference type="KEGG" id="foc:113217934"/>
<evidence type="ECO:0000256" key="9">
    <source>
        <dbReference type="SAM" id="Phobius"/>
    </source>
</evidence>
<protein>
    <submittedName>
        <fullName evidence="12">Ionotropic receptor 75a-like</fullName>
    </submittedName>
</protein>
<evidence type="ECO:0000256" key="4">
    <source>
        <dbReference type="ARBA" id="ARBA00022692"/>
    </source>
</evidence>
<dbReference type="Proteomes" id="UP000504606">
    <property type="component" value="Unplaced"/>
</dbReference>
<evidence type="ECO:0000313" key="11">
    <source>
        <dbReference type="Proteomes" id="UP000504606"/>
    </source>
</evidence>
<feature type="transmembrane region" description="Helical" evidence="9">
    <location>
        <begin position="85"/>
        <end position="106"/>
    </location>
</feature>
<evidence type="ECO:0000256" key="1">
    <source>
        <dbReference type="ARBA" id="ARBA00004651"/>
    </source>
</evidence>
<accession>A0A9C6X715</accession>
<dbReference type="AlphaFoldDB" id="A0A9C6X715"/>
<name>A0A9C6X715_FRAOC</name>
<keyword evidence="4 9" id="KW-0812">Transmembrane</keyword>
<dbReference type="GO" id="GO:0005886">
    <property type="term" value="C:plasma membrane"/>
    <property type="evidence" value="ECO:0007669"/>
    <property type="project" value="UniProtKB-SubCell"/>
</dbReference>